<evidence type="ECO:0000259" key="10">
    <source>
        <dbReference type="PROSITE" id="PS50089"/>
    </source>
</evidence>
<dbReference type="SMART" id="SM00184">
    <property type="entry name" value="RING"/>
    <property type="match status" value="1"/>
</dbReference>
<feature type="region of interest" description="Disordered" evidence="9">
    <location>
        <begin position="363"/>
        <end position="432"/>
    </location>
</feature>
<dbReference type="InterPro" id="IPR013083">
    <property type="entry name" value="Znf_RING/FYVE/PHD"/>
</dbReference>
<evidence type="ECO:0000256" key="1">
    <source>
        <dbReference type="ARBA" id="ARBA00000900"/>
    </source>
</evidence>
<evidence type="ECO:0000256" key="2">
    <source>
        <dbReference type="ARBA" id="ARBA00012483"/>
    </source>
</evidence>
<feature type="compositionally biased region" description="Polar residues" evidence="9">
    <location>
        <begin position="510"/>
        <end position="520"/>
    </location>
</feature>
<dbReference type="HOGENOM" id="CLU_258090_0_0_1"/>
<feature type="compositionally biased region" description="Low complexity" evidence="9">
    <location>
        <begin position="1035"/>
        <end position="1051"/>
    </location>
</feature>
<evidence type="ECO:0000256" key="6">
    <source>
        <dbReference type="ARBA" id="ARBA00022786"/>
    </source>
</evidence>
<dbReference type="GO" id="GO:0008270">
    <property type="term" value="F:zinc ion binding"/>
    <property type="evidence" value="ECO:0007669"/>
    <property type="project" value="UniProtKB-KW"/>
</dbReference>
<feature type="compositionally biased region" description="Low complexity" evidence="9">
    <location>
        <begin position="482"/>
        <end position="497"/>
    </location>
</feature>
<organism evidence="12">
    <name type="scientific">Drosophila persimilis</name>
    <name type="common">Fruit fly</name>
    <dbReference type="NCBI Taxonomy" id="7234"/>
    <lineage>
        <taxon>Eukaryota</taxon>
        <taxon>Metazoa</taxon>
        <taxon>Ecdysozoa</taxon>
        <taxon>Arthropoda</taxon>
        <taxon>Hexapoda</taxon>
        <taxon>Insecta</taxon>
        <taxon>Pterygota</taxon>
        <taxon>Neoptera</taxon>
        <taxon>Endopterygota</taxon>
        <taxon>Diptera</taxon>
        <taxon>Brachycera</taxon>
        <taxon>Muscomorpha</taxon>
        <taxon>Ephydroidea</taxon>
        <taxon>Drosophilidae</taxon>
        <taxon>Drosophila</taxon>
        <taxon>Sophophora</taxon>
    </lineage>
</organism>
<dbReference type="FunFam" id="3.30.40.10:FF:000479">
    <property type="entry name" value="E3 ubiquitin-protein ligase Arkadia"/>
    <property type="match status" value="1"/>
</dbReference>
<dbReference type="CDD" id="cd16474">
    <property type="entry name" value="RING-H2_RNF111-like"/>
    <property type="match status" value="1"/>
</dbReference>
<feature type="region of interest" description="Disordered" evidence="9">
    <location>
        <begin position="1"/>
        <end position="28"/>
    </location>
</feature>
<feature type="region of interest" description="Disordered" evidence="9">
    <location>
        <begin position="131"/>
        <end position="185"/>
    </location>
</feature>
<dbReference type="Proteomes" id="UP000008744">
    <property type="component" value="Unassembled WGS sequence"/>
</dbReference>
<dbReference type="PhylomeDB" id="B4GMG5"/>
<evidence type="ECO:0000256" key="8">
    <source>
        <dbReference type="PROSITE-ProRule" id="PRU00175"/>
    </source>
</evidence>
<protein>
    <recommendedName>
        <fullName evidence="2">RING-type E3 ubiquitin transferase</fullName>
        <ecNumber evidence="2">2.3.2.27</ecNumber>
    </recommendedName>
</protein>
<feature type="compositionally biased region" description="Low complexity" evidence="9">
    <location>
        <begin position="1149"/>
        <end position="1161"/>
    </location>
</feature>
<dbReference type="InterPro" id="IPR045191">
    <property type="entry name" value="MBR1/2-like"/>
</dbReference>
<keyword evidence="3" id="KW-0808">Transferase</keyword>
<feature type="compositionally biased region" description="Low complexity" evidence="9">
    <location>
        <begin position="284"/>
        <end position="294"/>
    </location>
</feature>
<proteinExistence type="predicted"/>
<feature type="region of interest" description="Disordered" evidence="9">
    <location>
        <begin position="276"/>
        <end position="343"/>
    </location>
</feature>
<keyword evidence="12" id="KW-1185">Reference proteome</keyword>
<dbReference type="SUPFAM" id="SSF57850">
    <property type="entry name" value="RING/U-box"/>
    <property type="match status" value="1"/>
</dbReference>
<feature type="compositionally biased region" description="Low complexity" evidence="9">
    <location>
        <begin position="579"/>
        <end position="590"/>
    </location>
</feature>
<evidence type="ECO:0000256" key="7">
    <source>
        <dbReference type="ARBA" id="ARBA00022833"/>
    </source>
</evidence>
<evidence type="ECO:0000256" key="9">
    <source>
        <dbReference type="SAM" id="MobiDB-lite"/>
    </source>
</evidence>
<feature type="compositionally biased region" description="Polar residues" evidence="9">
    <location>
        <begin position="1162"/>
        <end position="1181"/>
    </location>
</feature>
<feature type="compositionally biased region" description="Polar residues" evidence="9">
    <location>
        <begin position="131"/>
        <end position="143"/>
    </location>
</feature>
<feature type="region of interest" description="Disordered" evidence="9">
    <location>
        <begin position="1148"/>
        <end position="1196"/>
    </location>
</feature>
<dbReference type="PANTHER" id="PTHR22937">
    <property type="entry name" value="E3 UBIQUITIN-PROTEIN LIGASE RNF165"/>
    <property type="match status" value="1"/>
</dbReference>
<keyword evidence="4" id="KW-0479">Metal-binding</keyword>
<dbReference type="OMA" id="ICNCVHA"/>
<dbReference type="EMBL" id="CH479185">
    <property type="protein sequence ID" value="EDW38039.1"/>
    <property type="molecule type" value="Genomic_DNA"/>
</dbReference>
<keyword evidence="7" id="KW-0862">Zinc</keyword>
<feature type="region of interest" description="Disordered" evidence="9">
    <location>
        <begin position="1031"/>
        <end position="1053"/>
    </location>
</feature>
<dbReference type="Pfam" id="PF13639">
    <property type="entry name" value="zf-RING_2"/>
    <property type="match status" value="1"/>
</dbReference>
<keyword evidence="6" id="KW-0833">Ubl conjugation pathway</keyword>
<feature type="region of interest" description="Disordered" evidence="9">
    <location>
        <begin position="451"/>
        <end position="630"/>
    </location>
</feature>
<gene>
    <name evidence="11" type="primary">Dper\GL12252</name>
    <name evidence="11" type="ORF">Dper_GL12252</name>
</gene>
<comment type="catalytic activity">
    <reaction evidence="1">
        <text>S-ubiquitinyl-[E2 ubiquitin-conjugating enzyme]-L-cysteine + [acceptor protein]-L-lysine = [E2 ubiquitin-conjugating enzyme]-L-cysteine + N(6)-ubiquitinyl-[acceptor protein]-L-lysine.</text>
        <dbReference type="EC" id="2.3.2.27"/>
    </reaction>
</comment>
<feature type="compositionally biased region" description="Pro residues" evidence="9">
    <location>
        <begin position="880"/>
        <end position="889"/>
    </location>
</feature>
<feature type="compositionally biased region" description="Basic and acidic residues" evidence="9">
    <location>
        <begin position="399"/>
        <end position="416"/>
    </location>
</feature>
<feature type="compositionally biased region" description="Low complexity" evidence="9">
    <location>
        <begin position="154"/>
        <end position="170"/>
    </location>
</feature>
<dbReference type="STRING" id="7234.B4GMG5"/>
<feature type="compositionally biased region" description="Low complexity" evidence="9">
    <location>
        <begin position="827"/>
        <end position="840"/>
    </location>
</feature>
<dbReference type="EC" id="2.3.2.27" evidence="2"/>
<evidence type="ECO:0000256" key="4">
    <source>
        <dbReference type="ARBA" id="ARBA00022723"/>
    </source>
</evidence>
<dbReference type="GO" id="GO:0005634">
    <property type="term" value="C:nucleus"/>
    <property type="evidence" value="ECO:0007669"/>
    <property type="project" value="TreeGrafter"/>
</dbReference>
<reference evidence="11 12" key="1">
    <citation type="journal article" date="2007" name="Nature">
        <title>Evolution of genes and genomes on the Drosophila phylogeny.</title>
        <authorList>
            <consortium name="Drosophila 12 Genomes Consortium"/>
            <person name="Clark A.G."/>
            <person name="Eisen M.B."/>
            <person name="Smith D.R."/>
            <person name="Bergman C.M."/>
            <person name="Oliver B."/>
            <person name="Markow T.A."/>
            <person name="Kaufman T.C."/>
            <person name="Kellis M."/>
            <person name="Gelbart W."/>
            <person name="Iyer V.N."/>
            <person name="Pollard D.A."/>
            <person name="Sackton T.B."/>
            <person name="Larracuente A.M."/>
            <person name="Singh N.D."/>
            <person name="Abad J.P."/>
            <person name="Abt D.N."/>
            <person name="Adryan B."/>
            <person name="Aguade M."/>
            <person name="Akashi H."/>
            <person name="Anderson W.W."/>
            <person name="Aquadro C.F."/>
            <person name="Ardell D.H."/>
            <person name="Arguello R."/>
            <person name="Artieri C.G."/>
            <person name="Barbash D.A."/>
            <person name="Barker D."/>
            <person name="Barsanti P."/>
            <person name="Batterham P."/>
            <person name="Batzoglou S."/>
            <person name="Begun D."/>
            <person name="Bhutkar A."/>
            <person name="Blanco E."/>
            <person name="Bosak S.A."/>
            <person name="Bradley R.K."/>
            <person name="Brand A.D."/>
            <person name="Brent M.R."/>
            <person name="Brooks A.N."/>
            <person name="Brown R.H."/>
            <person name="Butlin R.K."/>
            <person name="Caggese C."/>
            <person name="Calvi B.R."/>
            <person name="Bernardo de Carvalho A."/>
            <person name="Caspi A."/>
            <person name="Castrezana S."/>
            <person name="Celniker S.E."/>
            <person name="Chang J.L."/>
            <person name="Chapple C."/>
            <person name="Chatterji S."/>
            <person name="Chinwalla A."/>
            <person name="Civetta A."/>
            <person name="Clifton S.W."/>
            <person name="Comeron J.M."/>
            <person name="Costello J.C."/>
            <person name="Coyne J.A."/>
            <person name="Daub J."/>
            <person name="David R.G."/>
            <person name="Delcher A.L."/>
            <person name="Delehaunty K."/>
            <person name="Do C.B."/>
            <person name="Ebling H."/>
            <person name="Edwards K."/>
            <person name="Eickbush T."/>
            <person name="Evans J.D."/>
            <person name="Filipski A."/>
            <person name="Findeiss S."/>
            <person name="Freyhult E."/>
            <person name="Fulton L."/>
            <person name="Fulton R."/>
            <person name="Garcia A.C."/>
            <person name="Gardiner A."/>
            <person name="Garfield D.A."/>
            <person name="Garvin B.E."/>
            <person name="Gibson G."/>
            <person name="Gilbert D."/>
            <person name="Gnerre S."/>
            <person name="Godfrey J."/>
            <person name="Good R."/>
            <person name="Gotea V."/>
            <person name="Gravely B."/>
            <person name="Greenberg A.J."/>
            <person name="Griffiths-Jones S."/>
            <person name="Gross S."/>
            <person name="Guigo R."/>
            <person name="Gustafson E.A."/>
            <person name="Haerty W."/>
            <person name="Hahn M.W."/>
            <person name="Halligan D.L."/>
            <person name="Halpern A.L."/>
            <person name="Halter G.M."/>
            <person name="Han M.V."/>
            <person name="Heger A."/>
            <person name="Hillier L."/>
            <person name="Hinrichs A.S."/>
            <person name="Holmes I."/>
            <person name="Hoskins R.A."/>
            <person name="Hubisz M.J."/>
            <person name="Hultmark D."/>
            <person name="Huntley M.A."/>
            <person name="Jaffe D.B."/>
            <person name="Jagadeeshan S."/>
            <person name="Jeck W.R."/>
            <person name="Johnson J."/>
            <person name="Jones C.D."/>
            <person name="Jordan W.C."/>
            <person name="Karpen G.H."/>
            <person name="Kataoka E."/>
            <person name="Keightley P.D."/>
            <person name="Kheradpour P."/>
            <person name="Kirkness E.F."/>
            <person name="Koerich L.B."/>
            <person name="Kristiansen K."/>
            <person name="Kudrna D."/>
            <person name="Kulathinal R.J."/>
            <person name="Kumar S."/>
            <person name="Kwok R."/>
            <person name="Lander E."/>
            <person name="Langley C.H."/>
            <person name="Lapoint R."/>
            <person name="Lazzaro B.P."/>
            <person name="Lee S.J."/>
            <person name="Levesque L."/>
            <person name="Li R."/>
            <person name="Lin C.F."/>
            <person name="Lin M.F."/>
            <person name="Lindblad-Toh K."/>
            <person name="Llopart A."/>
            <person name="Long M."/>
            <person name="Low L."/>
            <person name="Lozovsky E."/>
            <person name="Lu J."/>
            <person name="Luo M."/>
            <person name="Machado C.A."/>
            <person name="Makalowski W."/>
            <person name="Marzo M."/>
            <person name="Matsuda M."/>
            <person name="Matzkin L."/>
            <person name="McAllister B."/>
            <person name="McBride C.S."/>
            <person name="McKernan B."/>
            <person name="McKernan K."/>
            <person name="Mendez-Lago M."/>
            <person name="Minx P."/>
            <person name="Mollenhauer M.U."/>
            <person name="Montooth K."/>
            <person name="Mount S.M."/>
            <person name="Mu X."/>
            <person name="Myers E."/>
            <person name="Negre B."/>
            <person name="Newfeld S."/>
            <person name="Nielsen R."/>
            <person name="Noor M.A."/>
            <person name="O'Grady P."/>
            <person name="Pachter L."/>
            <person name="Papaceit M."/>
            <person name="Parisi M.J."/>
            <person name="Parisi M."/>
            <person name="Parts L."/>
            <person name="Pedersen J.S."/>
            <person name="Pesole G."/>
            <person name="Phillippy A.M."/>
            <person name="Ponting C.P."/>
            <person name="Pop M."/>
            <person name="Porcelli D."/>
            <person name="Powell J.R."/>
            <person name="Prohaska S."/>
            <person name="Pruitt K."/>
            <person name="Puig M."/>
            <person name="Quesneville H."/>
            <person name="Ram K.R."/>
            <person name="Rand D."/>
            <person name="Rasmussen M.D."/>
            <person name="Reed L.K."/>
            <person name="Reenan R."/>
            <person name="Reily A."/>
            <person name="Remington K.A."/>
            <person name="Rieger T.T."/>
            <person name="Ritchie M.G."/>
            <person name="Robin C."/>
            <person name="Rogers Y.H."/>
            <person name="Rohde C."/>
            <person name="Rozas J."/>
            <person name="Rubenfield M.J."/>
            <person name="Ruiz A."/>
            <person name="Russo S."/>
            <person name="Salzberg S.L."/>
            <person name="Sanchez-Gracia A."/>
            <person name="Saranga D.J."/>
            <person name="Sato H."/>
            <person name="Schaeffer S.W."/>
            <person name="Schatz M.C."/>
            <person name="Schlenke T."/>
            <person name="Schwartz R."/>
            <person name="Segarra C."/>
            <person name="Singh R.S."/>
            <person name="Sirot L."/>
            <person name="Sirota M."/>
            <person name="Sisneros N.B."/>
            <person name="Smith C.D."/>
            <person name="Smith T.F."/>
            <person name="Spieth J."/>
            <person name="Stage D.E."/>
            <person name="Stark A."/>
            <person name="Stephan W."/>
            <person name="Strausberg R.L."/>
            <person name="Strempel S."/>
            <person name="Sturgill D."/>
            <person name="Sutton G."/>
            <person name="Sutton G.G."/>
            <person name="Tao W."/>
            <person name="Teichmann S."/>
            <person name="Tobari Y.N."/>
            <person name="Tomimura Y."/>
            <person name="Tsolas J.M."/>
            <person name="Valente V.L."/>
            <person name="Venter E."/>
            <person name="Venter J.C."/>
            <person name="Vicario S."/>
            <person name="Vieira F.G."/>
            <person name="Vilella A.J."/>
            <person name="Villasante A."/>
            <person name="Walenz B."/>
            <person name="Wang J."/>
            <person name="Wasserman M."/>
            <person name="Watts T."/>
            <person name="Wilson D."/>
            <person name="Wilson R.K."/>
            <person name="Wing R.A."/>
            <person name="Wolfner M.F."/>
            <person name="Wong A."/>
            <person name="Wong G.K."/>
            <person name="Wu C.I."/>
            <person name="Wu G."/>
            <person name="Yamamoto D."/>
            <person name="Yang H.P."/>
            <person name="Yang S.P."/>
            <person name="Yorke J.A."/>
            <person name="Yoshida K."/>
            <person name="Zdobnov E."/>
            <person name="Zhang P."/>
            <person name="Zhang Y."/>
            <person name="Zimin A.V."/>
            <person name="Baldwin J."/>
            <person name="Abdouelleil A."/>
            <person name="Abdulkadir J."/>
            <person name="Abebe A."/>
            <person name="Abera B."/>
            <person name="Abreu J."/>
            <person name="Acer S.C."/>
            <person name="Aftuck L."/>
            <person name="Alexander A."/>
            <person name="An P."/>
            <person name="Anderson E."/>
            <person name="Anderson S."/>
            <person name="Arachi H."/>
            <person name="Azer M."/>
            <person name="Bachantsang P."/>
            <person name="Barry A."/>
            <person name="Bayul T."/>
            <person name="Berlin A."/>
            <person name="Bessette D."/>
            <person name="Bloom T."/>
            <person name="Blye J."/>
            <person name="Boguslavskiy L."/>
            <person name="Bonnet C."/>
            <person name="Boukhgalter B."/>
            <person name="Bourzgui I."/>
            <person name="Brown A."/>
            <person name="Cahill P."/>
            <person name="Channer S."/>
            <person name="Cheshatsang Y."/>
            <person name="Chuda L."/>
            <person name="Citroen M."/>
            <person name="Collymore A."/>
            <person name="Cooke P."/>
            <person name="Costello M."/>
            <person name="D'Aco K."/>
            <person name="Daza R."/>
            <person name="De Haan G."/>
            <person name="DeGray S."/>
            <person name="DeMaso C."/>
            <person name="Dhargay N."/>
            <person name="Dooley K."/>
            <person name="Dooley E."/>
            <person name="Doricent M."/>
            <person name="Dorje P."/>
            <person name="Dorjee K."/>
            <person name="Dupes A."/>
            <person name="Elong R."/>
            <person name="Falk J."/>
            <person name="Farina A."/>
            <person name="Faro S."/>
            <person name="Ferguson D."/>
            <person name="Fisher S."/>
            <person name="Foley C.D."/>
            <person name="Franke A."/>
            <person name="Friedrich D."/>
            <person name="Gadbois L."/>
            <person name="Gearin G."/>
            <person name="Gearin C.R."/>
            <person name="Giannoukos G."/>
            <person name="Goode T."/>
            <person name="Graham J."/>
            <person name="Grandbois E."/>
            <person name="Grewal S."/>
            <person name="Gyaltsen K."/>
            <person name="Hafez N."/>
            <person name="Hagos B."/>
            <person name="Hall J."/>
            <person name="Henson C."/>
            <person name="Hollinger A."/>
            <person name="Honan T."/>
            <person name="Huard M.D."/>
            <person name="Hughes L."/>
            <person name="Hurhula B."/>
            <person name="Husby M.E."/>
            <person name="Kamat A."/>
            <person name="Kanga B."/>
            <person name="Kashin S."/>
            <person name="Khazanovich D."/>
            <person name="Kisner P."/>
            <person name="Lance K."/>
            <person name="Lara M."/>
            <person name="Lee W."/>
            <person name="Lennon N."/>
            <person name="Letendre F."/>
            <person name="LeVine R."/>
            <person name="Lipovsky A."/>
            <person name="Liu X."/>
            <person name="Liu J."/>
            <person name="Liu S."/>
            <person name="Lokyitsang T."/>
            <person name="Lokyitsang Y."/>
            <person name="Lubonja R."/>
            <person name="Lui A."/>
            <person name="MacDonald P."/>
            <person name="Magnisalis V."/>
            <person name="Maru K."/>
            <person name="Matthews C."/>
            <person name="McCusker W."/>
            <person name="McDonough S."/>
            <person name="Mehta T."/>
            <person name="Meldrim J."/>
            <person name="Meneus L."/>
            <person name="Mihai O."/>
            <person name="Mihalev A."/>
            <person name="Mihova T."/>
            <person name="Mittelman R."/>
            <person name="Mlenga V."/>
            <person name="Montmayeur A."/>
            <person name="Mulrain L."/>
            <person name="Navidi A."/>
            <person name="Naylor J."/>
            <person name="Negash T."/>
            <person name="Nguyen T."/>
            <person name="Nguyen N."/>
            <person name="Nicol R."/>
            <person name="Norbu C."/>
            <person name="Norbu N."/>
            <person name="Novod N."/>
            <person name="O'Neill B."/>
            <person name="Osman S."/>
            <person name="Markiewicz E."/>
            <person name="Oyono O.L."/>
            <person name="Patti C."/>
            <person name="Phunkhang P."/>
            <person name="Pierre F."/>
            <person name="Priest M."/>
            <person name="Raghuraman S."/>
            <person name="Rege F."/>
            <person name="Reyes R."/>
            <person name="Rise C."/>
            <person name="Rogov P."/>
            <person name="Ross K."/>
            <person name="Ryan E."/>
            <person name="Settipalli S."/>
            <person name="Shea T."/>
            <person name="Sherpa N."/>
            <person name="Shi L."/>
            <person name="Shih D."/>
            <person name="Sparrow T."/>
            <person name="Spaulding J."/>
            <person name="Stalker J."/>
            <person name="Stange-Thomann N."/>
            <person name="Stavropoulos S."/>
            <person name="Stone C."/>
            <person name="Strader C."/>
            <person name="Tesfaye S."/>
            <person name="Thomson T."/>
            <person name="Thoulutsang Y."/>
            <person name="Thoulutsang D."/>
            <person name="Topham K."/>
            <person name="Topping I."/>
            <person name="Tsamla T."/>
            <person name="Vassiliev H."/>
            <person name="Vo A."/>
            <person name="Wangchuk T."/>
            <person name="Wangdi T."/>
            <person name="Weiand M."/>
            <person name="Wilkinson J."/>
            <person name="Wilson A."/>
            <person name="Yadav S."/>
            <person name="Young G."/>
            <person name="Yu Q."/>
            <person name="Zembek L."/>
            <person name="Zhong D."/>
            <person name="Zimmer A."/>
            <person name="Zwirko Z."/>
            <person name="Jaffe D.B."/>
            <person name="Alvarez P."/>
            <person name="Brockman W."/>
            <person name="Butler J."/>
            <person name="Chin C."/>
            <person name="Gnerre S."/>
            <person name="Grabherr M."/>
            <person name="Kleber M."/>
            <person name="Mauceli E."/>
            <person name="MacCallum I."/>
        </authorList>
    </citation>
    <scope>NUCLEOTIDE SEQUENCE [LARGE SCALE GENOMIC DNA]</scope>
    <source>
        <strain evidence="12">MSH-3 / Tucson 14011-0111.49</strain>
    </source>
</reference>
<feature type="region of interest" description="Disordered" evidence="9">
    <location>
        <begin position="875"/>
        <end position="911"/>
    </location>
</feature>
<evidence type="ECO:0000256" key="3">
    <source>
        <dbReference type="ARBA" id="ARBA00022679"/>
    </source>
</evidence>
<evidence type="ECO:0000313" key="12">
    <source>
        <dbReference type="Proteomes" id="UP000008744"/>
    </source>
</evidence>
<feature type="compositionally biased region" description="Basic residues" evidence="9">
    <location>
        <begin position="11"/>
        <end position="22"/>
    </location>
</feature>
<sequence length="1345" mass="147172">MENEQEEFGHRHAHMQHTHHPRVSMSYGNVGQNPDQETHGGPAYTLYSIYEQPRDSYMLMGPYMSTPAESISSRATTFQSHTPPSYTALVASHREIASSSYRTSSGRCDKCSSVITLCRCQVSPAASTSRYADQVHSTQSLPQESPPQFFELPSSSTSTGSTLPTTTVNSGPGLIPNPKQQKTETLREHLSLQQDNDNENENANAHAHAVVASASGNGTWPSAAIEDHAMDASAVVYEMPSSSLLSISPFEASSSNIPQSSGLSSAYDDVTSSASDTEHVQFANTRTTNTTTTTSAIQAHKKKAMQAANRSGNGSGNGNGNGDASSSSSATELDATPSTSAQARRQQTNLFNSYQQLANVLEPENDSSDDGWDLRMRNRPPQSKPAEPVVRGNNTNKNLTDRHTDHNYYNSRRDVSTRAPPDSTFVSAASCSTATHTTCSVDYGTRDLCGALRPPQRSSDASAADALSPSTTSDQEQEHQQQEQGQGQQQEQQQRVQQQRRRQETTGQRSSHGANVNSGIIRNRVRSIDEIAHPPRKQPRLEVQGASSSHSTTKLSPTNFNSFLPGRTRHPTYAEPAGSSLQQTSQQTQQPLNGSCVITYVGRPRERQSPGETQNQASTSTGRRNNLNRGDVVLTAPDLQLDDWSSDSNDDDVVFVHSTREPILSIDLTSDDDAAVNETQQQRAREWAREHEHMWEQPLAALERRPIFNYAYSIPYPRRDRRTEPSNAGTSFGFYSGGLPDRTAITDHNYSYDHNHTQAPAPLMEEPGPAASNYFPRQAAGCTPRCPTLDSQRYFQPITPPSMWLFGAAPETTPTEGYSRMPRAAPTTTSGSAEQSSQQSQRRRTSPANVYHRYQPYYVPHYAITPLPTVMEAVYSPTHPHGPQPPNPHPHPHPHPHYQGGQGGSSRSSLSGAMSAAAVAATAAAAQAQSFSELLSLASVHNEAETNMDNRLDRGQSPLPIVPRAHPMAHAINAASSVGLVSQPPPVATTNGNLAAAGVSPPPPLEMYSGRSTIPYCGSPPFSVRRSEAAYSNRQHYQPQPHQGHQAPQNQMHAHIHPPHRASAIVATSLTPAPPYPVHQNLWYRQQSMQEMHRRHMTPTPIDLSSNAPILTSSLRTRYLHSICNCVHARNGPVSSLDPAYYPPYDGNASAAAPSQQIPSSGGQATTVSVAQPQHSQSNLRHMQVQHQQPQAQQQSPPVLQHLQRQRAIHHHMFHHHYSPLHLEIGLATPLSLGSRIVIGAARPNRGATLETIERNTLPHKYRRLRRPSESDEDAEKCAICLSLFEIENDVRRLPCMHLFHTDCVDQWLVTNKHCPICRVDIETHMANDALNSSGVTDAANAAAL</sequence>
<dbReference type="OrthoDB" id="9984778at2759"/>
<dbReference type="KEGG" id="dpe:6594720"/>
<dbReference type="GO" id="GO:0061630">
    <property type="term" value="F:ubiquitin protein ligase activity"/>
    <property type="evidence" value="ECO:0007669"/>
    <property type="project" value="UniProtKB-EC"/>
</dbReference>
<name>B4GMG5_DROPE</name>
<dbReference type="PANTHER" id="PTHR22937:SF65">
    <property type="entry name" value="E3 UBIQUITIN-PROTEIN LIGASE ARK2C"/>
    <property type="match status" value="1"/>
</dbReference>
<feature type="compositionally biased region" description="Low complexity" evidence="9">
    <location>
        <begin position="1185"/>
        <end position="1196"/>
    </location>
</feature>
<evidence type="ECO:0000313" key="11">
    <source>
        <dbReference type="EMBL" id="EDW38039.1"/>
    </source>
</evidence>
<feature type="region of interest" description="Disordered" evidence="9">
    <location>
        <begin position="805"/>
        <end position="849"/>
    </location>
</feature>
<dbReference type="PROSITE" id="PS50089">
    <property type="entry name" value="ZF_RING_2"/>
    <property type="match status" value="1"/>
</dbReference>
<dbReference type="eggNOG" id="KOG0800">
    <property type="taxonomic scope" value="Eukaryota"/>
</dbReference>
<feature type="domain" description="RING-type" evidence="10">
    <location>
        <begin position="1278"/>
        <end position="1319"/>
    </location>
</feature>
<dbReference type="InterPro" id="IPR001841">
    <property type="entry name" value="Znf_RING"/>
</dbReference>
<accession>B4GMG5</accession>
<dbReference type="Gene3D" id="3.30.40.10">
    <property type="entry name" value="Zinc/RING finger domain, C3HC4 (zinc finger)"/>
    <property type="match status" value="1"/>
</dbReference>
<dbReference type="SMR" id="B4GMG5"/>
<feature type="compositionally biased region" description="Polar residues" evidence="9">
    <location>
        <begin position="610"/>
        <end position="628"/>
    </location>
</feature>
<evidence type="ECO:0000256" key="5">
    <source>
        <dbReference type="ARBA" id="ARBA00022771"/>
    </source>
</evidence>
<keyword evidence="5 8" id="KW-0863">Zinc-finger</keyword>
<feature type="compositionally biased region" description="Low complexity" evidence="9">
    <location>
        <begin position="458"/>
        <end position="474"/>
    </location>
</feature>
<feature type="compositionally biased region" description="Polar residues" evidence="9">
    <location>
        <begin position="545"/>
        <end position="562"/>
    </location>
</feature>